<organism evidence="2 3">
    <name type="scientific">[Bacillus] enclensis</name>
    <dbReference type="NCBI Taxonomy" id="1402860"/>
    <lineage>
        <taxon>Bacteria</taxon>
        <taxon>Bacillati</taxon>
        <taxon>Bacillota</taxon>
        <taxon>Bacilli</taxon>
        <taxon>Bacillales</taxon>
        <taxon>Bacillaceae</taxon>
        <taxon>Rossellomorea</taxon>
    </lineage>
</organism>
<reference evidence="3" key="1">
    <citation type="submission" date="2016-08" db="EMBL/GenBank/DDBJ databases">
        <authorList>
            <person name="Varghese N."/>
            <person name="Submissions Spin"/>
        </authorList>
    </citation>
    <scope>NUCLEOTIDE SEQUENCE [LARGE SCALE GENOMIC DNA]</scope>
    <source>
        <strain evidence="3">SGD-1123</strain>
    </source>
</reference>
<sequence length="159" mass="18312">MENVKSLSLDGVKTMEEKKLVGFRVVGGDIADFQEEIPKASMELAKRKNEFKHLVEPVKLIGAFKASETSEDDDGYWSCFEVHDFEDIPEGMVTLTVPAQKYAVLNFTGRASEIYRVYDHLHQWIDENGHKRTPNKWTLEIYSKWSENEDIVDLCDPIL</sequence>
<dbReference type="InterPro" id="IPR010499">
    <property type="entry name" value="AraC_E-bd"/>
</dbReference>
<evidence type="ECO:0000259" key="1">
    <source>
        <dbReference type="SMART" id="SM00871"/>
    </source>
</evidence>
<feature type="domain" description="AraC effector-binding" evidence="1">
    <location>
        <begin position="9"/>
        <end position="159"/>
    </location>
</feature>
<dbReference type="RefSeq" id="WP_058299922.1">
    <property type="nucleotide sequence ID" value="NZ_FMAU01000009.1"/>
</dbReference>
<name>A0A0V8H7F8_9BACI</name>
<dbReference type="InterPro" id="IPR011256">
    <property type="entry name" value="Reg_factor_effector_dom_sf"/>
</dbReference>
<protein>
    <submittedName>
        <fullName evidence="2">Integron-associated effector binding protein</fullName>
    </submittedName>
</protein>
<accession>A0A0V8H7F8</accession>
<dbReference type="Pfam" id="PF14526">
    <property type="entry name" value="Cass2"/>
    <property type="match status" value="1"/>
</dbReference>
<dbReference type="InterPro" id="IPR029441">
    <property type="entry name" value="Cass2"/>
</dbReference>
<dbReference type="Gene3D" id="3.20.80.10">
    <property type="entry name" value="Regulatory factor, effector binding domain"/>
    <property type="match status" value="1"/>
</dbReference>
<dbReference type="Proteomes" id="UP000181997">
    <property type="component" value="Unassembled WGS sequence"/>
</dbReference>
<evidence type="ECO:0000313" key="2">
    <source>
        <dbReference type="EMBL" id="SCC34459.1"/>
    </source>
</evidence>
<dbReference type="OrthoDB" id="2593454at2"/>
<keyword evidence="3" id="KW-1185">Reference proteome</keyword>
<evidence type="ECO:0000313" key="3">
    <source>
        <dbReference type="Proteomes" id="UP000181997"/>
    </source>
</evidence>
<proteinExistence type="predicted"/>
<dbReference type="SUPFAM" id="SSF55136">
    <property type="entry name" value="Probable bacterial effector-binding domain"/>
    <property type="match status" value="1"/>
</dbReference>
<dbReference type="AlphaFoldDB" id="A0A0V8H7F8"/>
<gene>
    <name evidence="2" type="ORF">GA0061094_4144</name>
</gene>
<dbReference type="EMBL" id="FMAU01000009">
    <property type="protein sequence ID" value="SCC34459.1"/>
    <property type="molecule type" value="Genomic_DNA"/>
</dbReference>
<dbReference type="SMART" id="SM00871">
    <property type="entry name" value="AraC_E_bind"/>
    <property type="match status" value="1"/>
</dbReference>